<feature type="transmembrane region" description="Helical" evidence="1">
    <location>
        <begin position="6"/>
        <end position="27"/>
    </location>
</feature>
<dbReference type="EMBL" id="CM009297">
    <property type="protein sequence ID" value="RQO94904.1"/>
    <property type="molecule type" value="Genomic_DNA"/>
</dbReference>
<name>A0A3N7H1J6_POPTR</name>
<reference evidence="2 3" key="1">
    <citation type="journal article" date="2006" name="Science">
        <title>The genome of black cottonwood, Populus trichocarpa (Torr. &amp; Gray).</title>
        <authorList>
            <person name="Tuskan G.A."/>
            <person name="Difazio S."/>
            <person name="Jansson S."/>
            <person name="Bohlmann J."/>
            <person name="Grigoriev I."/>
            <person name="Hellsten U."/>
            <person name="Putnam N."/>
            <person name="Ralph S."/>
            <person name="Rombauts S."/>
            <person name="Salamov A."/>
            <person name="Schein J."/>
            <person name="Sterck L."/>
            <person name="Aerts A."/>
            <person name="Bhalerao R.R."/>
            <person name="Bhalerao R.P."/>
            <person name="Blaudez D."/>
            <person name="Boerjan W."/>
            <person name="Brun A."/>
            <person name="Brunner A."/>
            <person name="Busov V."/>
            <person name="Campbell M."/>
            <person name="Carlson J."/>
            <person name="Chalot M."/>
            <person name="Chapman J."/>
            <person name="Chen G.L."/>
            <person name="Cooper D."/>
            <person name="Coutinho P.M."/>
            <person name="Couturier J."/>
            <person name="Covert S."/>
            <person name="Cronk Q."/>
            <person name="Cunningham R."/>
            <person name="Davis J."/>
            <person name="Degroeve S."/>
            <person name="Dejardin A."/>
            <person name="Depamphilis C."/>
            <person name="Detter J."/>
            <person name="Dirks B."/>
            <person name="Dubchak I."/>
            <person name="Duplessis S."/>
            <person name="Ehlting J."/>
            <person name="Ellis B."/>
            <person name="Gendler K."/>
            <person name="Goodstein D."/>
            <person name="Gribskov M."/>
            <person name="Grimwood J."/>
            <person name="Groover A."/>
            <person name="Gunter L."/>
            <person name="Hamberger B."/>
            <person name="Heinze B."/>
            <person name="Helariutta Y."/>
            <person name="Henrissat B."/>
            <person name="Holligan D."/>
            <person name="Holt R."/>
            <person name="Huang W."/>
            <person name="Islam-Faridi N."/>
            <person name="Jones S."/>
            <person name="Jones-Rhoades M."/>
            <person name="Jorgensen R."/>
            <person name="Joshi C."/>
            <person name="Kangasjarvi J."/>
            <person name="Karlsson J."/>
            <person name="Kelleher C."/>
            <person name="Kirkpatrick R."/>
            <person name="Kirst M."/>
            <person name="Kohler A."/>
            <person name="Kalluri U."/>
            <person name="Larimer F."/>
            <person name="Leebens-Mack J."/>
            <person name="Leple J.C."/>
            <person name="Locascio P."/>
            <person name="Lou Y."/>
            <person name="Lucas S."/>
            <person name="Martin F."/>
            <person name="Montanini B."/>
            <person name="Napoli C."/>
            <person name="Nelson D.R."/>
            <person name="Nelson C."/>
            <person name="Nieminen K."/>
            <person name="Nilsson O."/>
            <person name="Pereda V."/>
            <person name="Peter G."/>
            <person name="Philippe R."/>
            <person name="Pilate G."/>
            <person name="Poliakov A."/>
            <person name="Razumovskaya J."/>
            <person name="Richardson P."/>
            <person name="Rinaldi C."/>
            <person name="Ritland K."/>
            <person name="Rouze P."/>
            <person name="Ryaboy D."/>
            <person name="Schmutz J."/>
            <person name="Schrader J."/>
            <person name="Segerman B."/>
            <person name="Shin H."/>
            <person name="Siddiqui A."/>
            <person name="Sterky F."/>
            <person name="Terry A."/>
            <person name="Tsai C.J."/>
            <person name="Uberbacher E."/>
            <person name="Unneberg P."/>
            <person name="Vahala J."/>
            <person name="Wall K."/>
            <person name="Wessler S."/>
            <person name="Yang G."/>
            <person name="Yin T."/>
            <person name="Douglas C."/>
            <person name="Marra M."/>
            <person name="Sandberg G."/>
            <person name="Van de Peer Y."/>
            <person name="Rokhsar D."/>
        </authorList>
    </citation>
    <scope>NUCLEOTIDE SEQUENCE [LARGE SCALE GENOMIC DNA]</scope>
    <source>
        <strain evidence="3">cv. Nisqually</strain>
    </source>
</reference>
<sequence length="35" mass="4120">MLLHYSSWPFQVSAIIFIFVMLWYHLVANVSTCAM</sequence>
<accession>A0A3N7H1J6</accession>
<proteinExistence type="predicted"/>
<gene>
    <name evidence="2" type="ORF">POPTR_008G187050</name>
</gene>
<keyword evidence="3" id="KW-1185">Reference proteome</keyword>
<evidence type="ECO:0000256" key="1">
    <source>
        <dbReference type="SAM" id="Phobius"/>
    </source>
</evidence>
<keyword evidence="1" id="KW-0472">Membrane</keyword>
<keyword evidence="1" id="KW-1133">Transmembrane helix</keyword>
<organism evidence="2 3">
    <name type="scientific">Populus trichocarpa</name>
    <name type="common">Western balsam poplar</name>
    <name type="synonym">Populus balsamifera subsp. trichocarpa</name>
    <dbReference type="NCBI Taxonomy" id="3694"/>
    <lineage>
        <taxon>Eukaryota</taxon>
        <taxon>Viridiplantae</taxon>
        <taxon>Streptophyta</taxon>
        <taxon>Embryophyta</taxon>
        <taxon>Tracheophyta</taxon>
        <taxon>Spermatophyta</taxon>
        <taxon>Magnoliopsida</taxon>
        <taxon>eudicotyledons</taxon>
        <taxon>Gunneridae</taxon>
        <taxon>Pentapetalae</taxon>
        <taxon>rosids</taxon>
        <taxon>fabids</taxon>
        <taxon>Malpighiales</taxon>
        <taxon>Salicaceae</taxon>
        <taxon>Saliceae</taxon>
        <taxon>Populus</taxon>
    </lineage>
</organism>
<keyword evidence="1" id="KW-0812">Transmembrane</keyword>
<evidence type="ECO:0000313" key="2">
    <source>
        <dbReference type="EMBL" id="RQO94904.1"/>
    </source>
</evidence>
<dbReference type="AlphaFoldDB" id="A0A3N7H1J6"/>
<dbReference type="InParanoid" id="A0A3N7H1J6"/>
<dbReference type="Proteomes" id="UP000006729">
    <property type="component" value="Chromosome 8"/>
</dbReference>
<protein>
    <submittedName>
        <fullName evidence="2">Uncharacterized protein</fullName>
    </submittedName>
</protein>
<evidence type="ECO:0000313" key="3">
    <source>
        <dbReference type="Proteomes" id="UP000006729"/>
    </source>
</evidence>